<gene>
    <name evidence="11" type="primary">kynB_2</name>
    <name evidence="9" type="synonym">kynB</name>
    <name evidence="10" type="synonym">kynB_1</name>
    <name evidence="10" type="ORF">MCCS_15050</name>
    <name evidence="11" type="ORF">MCCS_15440</name>
</gene>
<feature type="binding site" evidence="9">
    <location>
        <position position="46"/>
    </location>
    <ligand>
        <name>Zn(2+)</name>
        <dbReference type="ChEBI" id="CHEBI:29105"/>
        <label>1</label>
    </ligand>
</feature>
<comment type="pathway">
    <text evidence="8 9">Amino-acid degradation; L-tryptophan degradation via kynurenine pathway; L-kynurenine from L-tryptophan: step 2/2.</text>
</comment>
<comment type="catalytic activity">
    <reaction evidence="7 9">
        <text>N-formyl-L-kynurenine + H2O = L-kynurenine + formate + H(+)</text>
        <dbReference type="Rhea" id="RHEA:13009"/>
        <dbReference type="ChEBI" id="CHEBI:15377"/>
        <dbReference type="ChEBI" id="CHEBI:15378"/>
        <dbReference type="ChEBI" id="CHEBI:15740"/>
        <dbReference type="ChEBI" id="CHEBI:57959"/>
        <dbReference type="ChEBI" id="CHEBI:58629"/>
        <dbReference type="EC" id="3.5.1.9"/>
    </reaction>
</comment>
<dbReference type="Pfam" id="PF04199">
    <property type="entry name" value="Cyclase"/>
    <property type="match status" value="1"/>
</dbReference>
<feature type="active site" description="Proton donor/acceptor" evidence="9">
    <location>
        <position position="56"/>
    </location>
</feature>
<feature type="binding site" evidence="9">
    <location>
        <position position="157"/>
    </location>
    <ligand>
        <name>Zn(2+)</name>
        <dbReference type="ChEBI" id="CHEBI:29105"/>
        <label>2</label>
    </ligand>
</feature>
<dbReference type="InterPro" id="IPR017484">
    <property type="entry name" value="Kynurenine_formamidase_bac"/>
</dbReference>
<comment type="subunit">
    <text evidence="2 9">Homodimer.</text>
</comment>
<protein>
    <recommendedName>
        <fullName evidence="9">Kynurenine formamidase</fullName>
        <shortName evidence="9">KFA</shortName>
        <shortName evidence="9">KFase</shortName>
        <ecNumber evidence="9">3.5.1.9</ecNumber>
    </recommendedName>
    <alternativeName>
        <fullName evidence="9">Arylformamidase</fullName>
    </alternativeName>
    <alternativeName>
        <fullName evidence="9">N-formylkynurenine formamidase</fullName>
        <shortName evidence="9">FKF</shortName>
    </alternativeName>
</protein>
<evidence type="ECO:0000256" key="1">
    <source>
        <dbReference type="ARBA" id="ARBA00002204"/>
    </source>
</evidence>
<evidence type="ECO:0000256" key="4">
    <source>
        <dbReference type="ARBA" id="ARBA00022801"/>
    </source>
</evidence>
<keyword evidence="3 9" id="KW-0479">Metal-binding</keyword>
<dbReference type="PANTHER" id="PTHR31118">
    <property type="entry name" value="CYCLASE-LIKE PROTEIN 2"/>
    <property type="match status" value="1"/>
</dbReference>
<evidence type="ECO:0000313" key="10">
    <source>
        <dbReference type="EMBL" id="ARQ07146.1"/>
    </source>
</evidence>
<dbReference type="EC" id="3.5.1.9" evidence="9"/>
<feature type="binding site" evidence="9">
    <location>
        <position position="52"/>
    </location>
    <ligand>
        <name>Zn(2+)</name>
        <dbReference type="ChEBI" id="CHEBI:29105"/>
        <label>2</label>
    </ligand>
</feature>
<comment type="similarity">
    <text evidence="9">Belongs to the Cyclase 1 superfamily. KynB family.</text>
</comment>
<dbReference type="NCBIfam" id="TIGR03035">
    <property type="entry name" value="trp_arylform"/>
    <property type="match status" value="1"/>
</dbReference>
<dbReference type="GO" id="GO:0008270">
    <property type="term" value="F:zinc ion binding"/>
    <property type="evidence" value="ECO:0007669"/>
    <property type="project" value="UniProtKB-UniRule"/>
</dbReference>
<dbReference type="UniPathway" id="UPA00333">
    <property type="reaction ID" value="UER00454"/>
</dbReference>
<name>A0A1W7AC45_9STAP</name>
<dbReference type="KEGG" id="mcak:MCCS_15440"/>
<evidence type="ECO:0000256" key="2">
    <source>
        <dbReference type="ARBA" id="ARBA00011738"/>
    </source>
</evidence>
<dbReference type="OrthoDB" id="9796085at2"/>
<dbReference type="Gene3D" id="3.50.30.50">
    <property type="entry name" value="Putative cyclase"/>
    <property type="match status" value="1"/>
</dbReference>
<dbReference type="EMBL" id="CP021059">
    <property type="protein sequence ID" value="ARQ07146.1"/>
    <property type="molecule type" value="Genomic_DNA"/>
</dbReference>
<organism evidence="11 12">
    <name type="scientific">Macrococcoides canis</name>
    <dbReference type="NCBI Taxonomy" id="1855823"/>
    <lineage>
        <taxon>Bacteria</taxon>
        <taxon>Bacillati</taxon>
        <taxon>Bacillota</taxon>
        <taxon>Bacilli</taxon>
        <taxon>Bacillales</taxon>
        <taxon>Staphylococcaceae</taxon>
        <taxon>Macrococcoides</taxon>
    </lineage>
</organism>
<sequence length="210" mass="23700">MWIDISQPLDRKIAHWEGDQPFKYSLSFTKQETGSVNIGHIATSTHTGTHVDAPFHFDDDGKRIIDMEIDRFIGDCCVIDQSEEPYITADSLASCIPDDTPRVLIKTRVPNDRMRFPSEIPFITPEAAALLHSKGVKLIGVDVPSVDDRTSKSLQGHHALHQFDIYILENLMLDHIETGHYEMIALPLPLIEADGSPVRAVIRRKDEVYE</sequence>
<dbReference type="Proteomes" id="UP000194154">
    <property type="component" value="Chromosome"/>
</dbReference>
<dbReference type="RefSeq" id="WP_086042763.1">
    <property type="nucleotide sequence ID" value="NZ_CBCRZA010000002.1"/>
</dbReference>
<accession>A0A1W7AC45</accession>
<keyword evidence="4 9" id="KW-0378">Hydrolase</keyword>
<evidence type="ECO:0000256" key="8">
    <source>
        <dbReference type="ARBA" id="ARBA00060547"/>
    </source>
</evidence>
<feature type="binding site" evidence="9">
    <location>
        <position position="50"/>
    </location>
    <ligand>
        <name>Zn(2+)</name>
        <dbReference type="ChEBI" id="CHEBI:29105"/>
        <label>1</label>
    </ligand>
</feature>
<feature type="binding site" evidence="9">
    <location>
        <position position="169"/>
    </location>
    <ligand>
        <name>Zn(2+)</name>
        <dbReference type="ChEBI" id="CHEBI:29105"/>
        <label>2</label>
    </ligand>
</feature>
<evidence type="ECO:0000313" key="11">
    <source>
        <dbReference type="EMBL" id="ARQ07185.1"/>
    </source>
</evidence>
<reference evidence="11 12" key="1">
    <citation type="journal article" date="2017" name="Int. J. Syst. Evol. Microbiol.">
        <title>Macrococcus canis sp. nov., a skin bacterium associated with infections in dogs.</title>
        <authorList>
            <person name="Gobeli Brawand S."/>
            <person name="Cotting K."/>
            <person name="Gomez-Sanz E."/>
            <person name="Collaud A."/>
            <person name="Thomann A."/>
            <person name="Brodard I."/>
            <person name="Rodriguez-Campos S."/>
            <person name="Strauss C."/>
            <person name="Perreten V."/>
        </authorList>
    </citation>
    <scope>NUCLEOTIDE SEQUENCE [LARGE SCALE GENOMIC DNA]</scope>
    <source>
        <strain evidence="11 12">KM45013</strain>
    </source>
</reference>
<dbReference type="GO" id="GO:0004061">
    <property type="term" value="F:arylformamidase activity"/>
    <property type="evidence" value="ECO:0007669"/>
    <property type="project" value="UniProtKB-UniRule"/>
</dbReference>
<evidence type="ECO:0000256" key="6">
    <source>
        <dbReference type="ARBA" id="ARBA00023079"/>
    </source>
</evidence>
<dbReference type="AlphaFoldDB" id="A0A1W7AC45"/>
<dbReference type="GO" id="GO:0019441">
    <property type="term" value="P:L-tryptophan catabolic process to kynurenine"/>
    <property type="evidence" value="ECO:0007669"/>
    <property type="project" value="UniProtKB-UniRule"/>
</dbReference>
<feature type="binding site" evidence="9">
    <location>
        <position position="169"/>
    </location>
    <ligand>
        <name>Zn(2+)</name>
        <dbReference type="ChEBI" id="CHEBI:29105"/>
        <label>1</label>
    </ligand>
</feature>
<dbReference type="GeneID" id="35295654"/>
<dbReference type="FunFam" id="3.50.30.50:FF:000001">
    <property type="entry name" value="Kynurenine formamidase"/>
    <property type="match status" value="1"/>
</dbReference>
<evidence type="ECO:0000313" key="12">
    <source>
        <dbReference type="Proteomes" id="UP000194154"/>
    </source>
</evidence>
<evidence type="ECO:0000256" key="7">
    <source>
        <dbReference type="ARBA" id="ARBA00048496"/>
    </source>
</evidence>
<keyword evidence="12" id="KW-1185">Reference proteome</keyword>
<proteinExistence type="inferred from homology"/>
<dbReference type="SUPFAM" id="SSF102198">
    <property type="entry name" value="Putative cyclase"/>
    <property type="match status" value="1"/>
</dbReference>
<feature type="binding site" evidence="9">
    <location>
        <position position="52"/>
    </location>
    <ligand>
        <name>Zn(2+)</name>
        <dbReference type="ChEBI" id="CHEBI:29105"/>
        <label>1</label>
    </ligand>
</feature>
<dbReference type="STRING" id="1855823.MCCS_15050"/>
<dbReference type="KEGG" id="mcak:MCCS_15050"/>
<dbReference type="HAMAP" id="MF_01969">
    <property type="entry name" value="KynB"/>
    <property type="match status" value="1"/>
</dbReference>
<comment type="cofactor">
    <cofactor evidence="9">
        <name>Zn(2+)</name>
        <dbReference type="ChEBI" id="CHEBI:29105"/>
    </cofactor>
    <text evidence="9">Binds 2 zinc ions per subunit.</text>
</comment>
<reference evidence="11" key="2">
    <citation type="submission" date="2017-04" db="EMBL/GenBank/DDBJ databases">
        <authorList>
            <person name="Afonso C.L."/>
            <person name="Miller P.J."/>
            <person name="Scott M.A."/>
            <person name="Spackman E."/>
            <person name="Goraichik I."/>
            <person name="Dimitrov K.M."/>
            <person name="Suarez D.L."/>
            <person name="Swayne D.E."/>
        </authorList>
    </citation>
    <scope>NUCLEOTIDE SEQUENCE</scope>
    <source>
        <strain evidence="11">KM45013</strain>
    </source>
</reference>
<dbReference type="GO" id="GO:0004328">
    <property type="term" value="F:formamidase activity"/>
    <property type="evidence" value="ECO:0007669"/>
    <property type="project" value="InterPro"/>
</dbReference>
<feature type="binding site" evidence="9">
    <location>
        <position position="16"/>
    </location>
    <ligand>
        <name>substrate</name>
    </ligand>
</feature>
<evidence type="ECO:0000256" key="9">
    <source>
        <dbReference type="HAMAP-Rule" id="MF_01969"/>
    </source>
</evidence>
<comment type="function">
    <text evidence="1 9">Catalyzes the hydrolysis of N-formyl-L-kynurenine to L-kynurenine, the second step in the kynurenine pathway of tryptophan degradation.</text>
</comment>
<evidence type="ECO:0000256" key="5">
    <source>
        <dbReference type="ARBA" id="ARBA00022833"/>
    </source>
</evidence>
<dbReference type="InterPro" id="IPR037175">
    <property type="entry name" value="KFase_sf"/>
</dbReference>
<dbReference type="InterPro" id="IPR007325">
    <property type="entry name" value="KFase/CYL"/>
</dbReference>
<dbReference type="EMBL" id="CP021059">
    <property type="protein sequence ID" value="ARQ07185.1"/>
    <property type="molecule type" value="Genomic_DNA"/>
</dbReference>
<keyword evidence="6 9" id="KW-0823">Tryptophan catabolism</keyword>
<keyword evidence="5 9" id="KW-0862">Zinc</keyword>
<dbReference type="PANTHER" id="PTHR31118:SF32">
    <property type="entry name" value="KYNURENINE FORMAMIDASE"/>
    <property type="match status" value="1"/>
</dbReference>
<evidence type="ECO:0000256" key="3">
    <source>
        <dbReference type="ARBA" id="ARBA00022723"/>
    </source>
</evidence>